<keyword evidence="4" id="KW-0456">Lyase</keyword>
<sequence>MASHALKRSCPALRALPTCAWRRTIVLQRFHPVSMHQNLVVRRFTLSDKATNPRSDPTAKRPTRKCDPYGLSGQSLSYQECINQLSTLEEGWKLTNADHDTIAEEAPAFLEKQFYHETFYTASRFISQISLLCTNLNHYPELSMERVLVDDVTKFYNTQNAAVIDNEKRRKIKGWVFVSTIRCSTYRPPTKKEDTDDTTDIVKGLTYHDFHLAMSVDVEANREELGQLLLKVDE</sequence>
<protein>
    <recommendedName>
        <fullName evidence="3">4a-hydroxytetrahydrobiopterin dehydratase</fullName>
        <ecNumber evidence="3">4.2.1.96</ecNumber>
    </recommendedName>
</protein>
<dbReference type="EMBL" id="JALLPJ020001237">
    <property type="protein sequence ID" value="KAL3773350.1"/>
    <property type="molecule type" value="Genomic_DNA"/>
</dbReference>
<dbReference type="Gene3D" id="3.30.1360.20">
    <property type="entry name" value="Transcriptional coactivator/pterin dehydratase"/>
    <property type="match status" value="1"/>
</dbReference>
<evidence type="ECO:0000313" key="6">
    <source>
        <dbReference type="Proteomes" id="UP001530400"/>
    </source>
</evidence>
<name>A0ABD3NBF0_9STRA</name>
<dbReference type="InterPro" id="IPR036428">
    <property type="entry name" value="PCD_sf"/>
</dbReference>
<evidence type="ECO:0000256" key="2">
    <source>
        <dbReference type="ARBA" id="ARBA00006472"/>
    </source>
</evidence>
<comment type="similarity">
    <text evidence="2">Belongs to the pterin-4-alpha-carbinolamine dehydratase family.</text>
</comment>
<gene>
    <name evidence="5" type="ORF">ACHAWO_010999</name>
</gene>
<reference evidence="5 6" key="1">
    <citation type="submission" date="2024-10" db="EMBL/GenBank/DDBJ databases">
        <title>Updated reference genomes for cyclostephanoid diatoms.</title>
        <authorList>
            <person name="Roberts W.R."/>
            <person name="Alverson A.J."/>
        </authorList>
    </citation>
    <scope>NUCLEOTIDE SEQUENCE [LARGE SCALE GENOMIC DNA]</scope>
    <source>
        <strain evidence="5 6">AJA010-31</strain>
    </source>
</reference>
<organism evidence="5 6">
    <name type="scientific">Cyclotella atomus</name>
    <dbReference type="NCBI Taxonomy" id="382360"/>
    <lineage>
        <taxon>Eukaryota</taxon>
        <taxon>Sar</taxon>
        <taxon>Stramenopiles</taxon>
        <taxon>Ochrophyta</taxon>
        <taxon>Bacillariophyta</taxon>
        <taxon>Coscinodiscophyceae</taxon>
        <taxon>Thalassiosirophycidae</taxon>
        <taxon>Stephanodiscales</taxon>
        <taxon>Stephanodiscaceae</taxon>
        <taxon>Cyclotella</taxon>
    </lineage>
</organism>
<evidence type="ECO:0000313" key="5">
    <source>
        <dbReference type="EMBL" id="KAL3773350.1"/>
    </source>
</evidence>
<dbReference type="AlphaFoldDB" id="A0ABD3NBF0"/>
<evidence type="ECO:0000256" key="3">
    <source>
        <dbReference type="ARBA" id="ARBA00013252"/>
    </source>
</evidence>
<proteinExistence type="inferred from homology"/>
<dbReference type="InterPro" id="IPR001533">
    <property type="entry name" value="Pterin_deHydtase"/>
</dbReference>
<evidence type="ECO:0000256" key="4">
    <source>
        <dbReference type="ARBA" id="ARBA00023239"/>
    </source>
</evidence>
<comment type="caution">
    <text evidence="5">The sequence shown here is derived from an EMBL/GenBank/DDBJ whole genome shotgun (WGS) entry which is preliminary data.</text>
</comment>
<dbReference type="Pfam" id="PF01329">
    <property type="entry name" value="Pterin_4a"/>
    <property type="match status" value="1"/>
</dbReference>
<evidence type="ECO:0000256" key="1">
    <source>
        <dbReference type="ARBA" id="ARBA00001554"/>
    </source>
</evidence>
<accession>A0ABD3NBF0</accession>
<dbReference type="SUPFAM" id="SSF55248">
    <property type="entry name" value="PCD-like"/>
    <property type="match status" value="1"/>
</dbReference>
<dbReference type="EC" id="4.2.1.96" evidence="3"/>
<dbReference type="Proteomes" id="UP001530400">
    <property type="component" value="Unassembled WGS sequence"/>
</dbReference>
<keyword evidence="6" id="KW-1185">Reference proteome</keyword>
<comment type="catalytic activity">
    <reaction evidence="1">
        <text>(4aS,6R)-4a-hydroxy-L-erythro-5,6,7,8-tetrahydrobiopterin = (6R)-L-erythro-6,7-dihydrobiopterin + H2O</text>
        <dbReference type="Rhea" id="RHEA:11920"/>
        <dbReference type="ChEBI" id="CHEBI:15377"/>
        <dbReference type="ChEBI" id="CHEBI:15642"/>
        <dbReference type="ChEBI" id="CHEBI:43120"/>
        <dbReference type="EC" id="4.2.1.96"/>
    </reaction>
</comment>
<dbReference type="GO" id="GO:0008124">
    <property type="term" value="F:4-alpha-hydroxytetrahydrobiopterin dehydratase activity"/>
    <property type="evidence" value="ECO:0007669"/>
    <property type="project" value="UniProtKB-EC"/>
</dbReference>